<dbReference type="SFLD" id="SFLDS00029">
    <property type="entry name" value="Radical_SAM"/>
    <property type="match status" value="1"/>
</dbReference>
<comment type="cofactor">
    <cofactor evidence="1">
        <name>[4Fe-4S] cluster</name>
        <dbReference type="ChEBI" id="CHEBI:49883"/>
    </cofactor>
</comment>
<keyword evidence="6" id="KW-0411">Iron-sulfur</keyword>
<keyword evidence="4" id="KW-0479">Metal-binding</keyword>
<dbReference type="InterPro" id="IPR058240">
    <property type="entry name" value="rSAM_sf"/>
</dbReference>
<dbReference type="Pfam" id="PF04055">
    <property type="entry name" value="Radical_SAM"/>
    <property type="match status" value="1"/>
</dbReference>
<gene>
    <name evidence="8" type="ORF">LCGC14_2684260</name>
</gene>
<dbReference type="GO" id="GO:0051539">
    <property type="term" value="F:4 iron, 4 sulfur cluster binding"/>
    <property type="evidence" value="ECO:0007669"/>
    <property type="project" value="UniProtKB-KW"/>
</dbReference>
<accession>A0A0F9BV33</accession>
<dbReference type="CDD" id="cd01335">
    <property type="entry name" value="Radical_SAM"/>
    <property type="match status" value="1"/>
</dbReference>
<evidence type="ECO:0000256" key="1">
    <source>
        <dbReference type="ARBA" id="ARBA00001966"/>
    </source>
</evidence>
<dbReference type="PANTHER" id="PTHR43787">
    <property type="entry name" value="FEMO COFACTOR BIOSYNTHESIS PROTEIN NIFB-RELATED"/>
    <property type="match status" value="1"/>
</dbReference>
<organism evidence="8">
    <name type="scientific">marine sediment metagenome</name>
    <dbReference type="NCBI Taxonomy" id="412755"/>
    <lineage>
        <taxon>unclassified sequences</taxon>
        <taxon>metagenomes</taxon>
        <taxon>ecological metagenomes</taxon>
    </lineage>
</organism>
<dbReference type="SFLD" id="SFLDG01067">
    <property type="entry name" value="SPASM/twitch_domain_containing"/>
    <property type="match status" value="1"/>
</dbReference>
<evidence type="ECO:0000256" key="6">
    <source>
        <dbReference type="ARBA" id="ARBA00023014"/>
    </source>
</evidence>
<dbReference type="InterPro" id="IPR013785">
    <property type="entry name" value="Aldolase_TIM"/>
</dbReference>
<evidence type="ECO:0000259" key="7">
    <source>
        <dbReference type="PROSITE" id="PS51918"/>
    </source>
</evidence>
<dbReference type="SUPFAM" id="SSF102114">
    <property type="entry name" value="Radical SAM enzymes"/>
    <property type="match status" value="1"/>
</dbReference>
<reference evidence="8" key="1">
    <citation type="journal article" date="2015" name="Nature">
        <title>Complex archaea that bridge the gap between prokaryotes and eukaryotes.</title>
        <authorList>
            <person name="Spang A."/>
            <person name="Saw J.H."/>
            <person name="Jorgensen S.L."/>
            <person name="Zaremba-Niedzwiedzka K."/>
            <person name="Martijn J."/>
            <person name="Lind A.E."/>
            <person name="van Eijk R."/>
            <person name="Schleper C."/>
            <person name="Guy L."/>
            <person name="Ettema T.J."/>
        </authorList>
    </citation>
    <scope>NUCLEOTIDE SEQUENCE</scope>
</reference>
<keyword evidence="2" id="KW-0004">4Fe-4S</keyword>
<dbReference type="Pfam" id="PF13186">
    <property type="entry name" value="SPASM"/>
    <property type="match status" value="1"/>
</dbReference>
<proteinExistence type="predicted"/>
<comment type="caution">
    <text evidence="8">The sequence shown here is derived from an EMBL/GenBank/DDBJ whole genome shotgun (WGS) entry which is preliminary data.</text>
</comment>
<dbReference type="AlphaFoldDB" id="A0A0F9BV33"/>
<name>A0A0F9BV33_9ZZZZ</name>
<dbReference type="EMBL" id="LAZR01047405">
    <property type="protein sequence ID" value="KKK94299.1"/>
    <property type="molecule type" value="Genomic_DNA"/>
</dbReference>
<dbReference type="PROSITE" id="PS51918">
    <property type="entry name" value="RADICAL_SAM"/>
    <property type="match status" value="1"/>
</dbReference>
<protein>
    <recommendedName>
        <fullName evidence="7">Radical SAM core domain-containing protein</fullName>
    </recommendedName>
</protein>
<dbReference type="InterPro" id="IPR023885">
    <property type="entry name" value="4Fe4S-binding_SPASM_dom"/>
</dbReference>
<evidence type="ECO:0000256" key="3">
    <source>
        <dbReference type="ARBA" id="ARBA00022691"/>
    </source>
</evidence>
<evidence type="ECO:0000313" key="8">
    <source>
        <dbReference type="EMBL" id="KKK94299.1"/>
    </source>
</evidence>
<feature type="domain" description="Radical SAM core" evidence="7">
    <location>
        <begin position="12"/>
        <end position="218"/>
    </location>
</feature>
<feature type="non-terminal residue" evidence="8">
    <location>
        <position position="274"/>
    </location>
</feature>
<keyword evidence="3" id="KW-0949">S-adenosyl-L-methionine</keyword>
<sequence length="274" mass="31574">MNMSVEDIGMILKFNNEVRIETSTQCNYACVFCPHSTSFNRKKQIMSFETFKFILDKIKIETPQINHCTISGFGEAFLDKTIMKKIEYARGQDYKVHILTNGSLLSKSIMNKIFRLGVSDLRFSIHALESDKYASIMGTSVDNYIRVLHNIAYAIKNKNNTKIIVTAVIIKYNKDQIKLLIDNYAKLTDLLEIWKPHNWIDSNYYRFGDAVKRTCGRPLKGPLQIQVDGTVNMCCFDYNEQIVLGNFKKQTLSEIFSSEPYLTIKKHHKNGTIP</sequence>
<evidence type="ECO:0000256" key="4">
    <source>
        <dbReference type="ARBA" id="ARBA00022723"/>
    </source>
</evidence>
<dbReference type="PANTHER" id="PTHR43787:SF10">
    <property type="entry name" value="COFACTOR MODIFYING PROTEIN"/>
    <property type="match status" value="1"/>
</dbReference>
<evidence type="ECO:0000256" key="5">
    <source>
        <dbReference type="ARBA" id="ARBA00023004"/>
    </source>
</evidence>
<dbReference type="CDD" id="cd21109">
    <property type="entry name" value="SPASM"/>
    <property type="match status" value="1"/>
</dbReference>
<evidence type="ECO:0000256" key="2">
    <source>
        <dbReference type="ARBA" id="ARBA00022485"/>
    </source>
</evidence>
<dbReference type="Gene3D" id="3.20.20.70">
    <property type="entry name" value="Aldolase class I"/>
    <property type="match status" value="1"/>
</dbReference>
<dbReference type="InterPro" id="IPR007197">
    <property type="entry name" value="rSAM"/>
</dbReference>
<dbReference type="GO" id="GO:0046872">
    <property type="term" value="F:metal ion binding"/>
    <property type="evidence" value="ECO:0007669"/>
    <property type="project" value="UniProtKB-KW"/>
</dbReference>
<keyword evidence="5" id="KW-0408">Iron</keyword>
<dbReference type="GO" id="GO:0003824">
    <property type="term" value="F:catalytic activity"/>
    <property type="evidence" value="ECO:0007669"/>
    <property type="project" value="InterPro"/>
</dbReference>